<comment type="caution">
    <text evidence="4">The sequence shown here is derived from an EMBL/GenBank/DDBJ whole genome shotgun (WGS) entry which is preliminary data.</text>
</comment>
<keyword evidence="1" id="KW-1133">Transmembrane helix</keyword>
<dbReference type="InterPro" id="IPR052701">
    <property type="entry name" value="GAG_Ulvan_Degrading_Sulfatases"/>
</dbReference>
<dbReference type="SUPFAM" id="SSF53649">
    <property type="entry name" value="Alkaline phosphatase-like"/>
    <property type="match status" value="1"/>
</dbReference>
<dbReference type="Proteomes" id="UP001595710">
    <property type="component" value="Unassembled WGS sequence"/>
</dbReference>
<gene>
    <name evidence="4" type="ORF">ACFOND_10175</name>
</gene>
<evidence type="ECO:0000256" key="1">
    <source>
        <dbReference type="SAM" id="Phobius"/>
    </source>
</evidence>
<reference evidence="5" key="1">
    <citation type="journal article" date="2019" name="Int. J. Syst. Evol. Microbiol.">
        <title>The Global Catalogue of Microorganisms (GCM) 10K type strain sequencing project: providing services to taxonomists for standard genome sequencing and annotation.</title>
        <authorList>
            <consortium name="The Broad Institute Genomics Platform"/>
            <consortium name="The Broad Institute Genome Sequencing Center for Infectious Disease"/>
            <person name="Wu L."/>
            <person name="Ma J."/>
        </authorList>
    </citation>
    <scope>NUCLEOTIDE SEQUENCE [LARGE SCALE GENOMIC DNA]</scope>
    <source>
        <strain evidence="5">CECT 8288</strain>
    </source>
</reference>
<dbReference type="EMBL" id="JBHRYN010000012">
    <property type="protein sequence ID" value="MFC3702007.1"/>
    <property type="molecule type" value="Genomic_DNA"/>
</dbReference>
<dbReference type="InterPro" id="IPR017850">
    <property type="entry name" value="Alkaline_phosphatase_core_sf"/>
</dbReference>
<proteinExistence type="predicted"/>
<feature type="transmembrane region" description="Helical" evidence="1">
    <location>
        <begin position="153"/>
        <end position="176"/>
    </location>
</feature>
<dbReference type="InterPro" id="IPR012159">
    <property type="entry name" value="YejM-like"/>
</dbReference>
<keyword evidence="1" id="KW-0812">Transmembrane</keyword>
<dbReference type="Gene3D" id="3.40.720.10">
    <property type="entry name" value="Alkaline Phosphatase, subunit A"/>
    <property type="match status" value="1"/>
</dbReference>
<keyword evidence="1" id="KW-0472">Membrane</keyword>
<evidence type="ECO:0000259" key="3">
    <source>
        <dbReference type="Pfam" id="PF11893"/>
    </source>
</evidence>
<sequence>MARKFKAFFGLLVLFVVVCSAIMALNLATGSPGEGLLAKIYIPLAFISQAFAFSLLLAVVLLPFLLLPLPFVISLYAILAGTTWLLLAVDAWVFSVYRFHINAFFIKMLFVDRAGMGVGNGILLVGFVAWFAFMGFTYWLATKALVILSRLRTGLIFSFLAVLLVIGQGIHAWGYAHNMGAIVSLTHTVPWYTPLTATTKLKQLGWFNEALVEDNLVLKEGKVSGFNYPAEPIQCVAENTPNIVIVSVESLRFDRYTPEIMPNITEIGRESLYFSNHLSTGTVTDRGVFGLIYSLSPVFFNSAMGAGKQPALIESTQQLGYQHWVLANQDIEVNKLDTLLFNGIEPLQSQGKGAVYEGDANLIKQFKKQLEANPEGQPFFSFLLFNGSHFPYWTPPNYPSPFLPAEQLRISKVKDDTEPKPYLNQYSNSIHYLDTLVGELKATLQANNQWENTIVVITGDHGEEFKDQNEPYWGHGSNFTQYQTQVPLVIHWPGKQQEVNYRTSHEDIAATLVTEALSCDVAFESISTGESLFSDAQRVNIVASYVNQAIIVDDSVNELLPGFVKSYSLKSVDDKVETPVSAIKGVQKIYQYFR</sequence>
<dbReference type="CDD" id="cd16148">
    <property type="entry name" value="sulfatase_like"/>
    <property type="match status" value="1"/>
</dbReference>
<dbReference type="Pfam" id="PF11893">
    <property type="entry name" value="DUF3413"/>
    <property type="match status" value="1"/>
</dbReference>
<dbReference type="PANTHER" id="PTHR43751:SF3">
    <property type="entry name" value="SULFATASE N-TERMINAL DOMAIN-CONTAINING PROTEIN"/>
    <property type="match status" value="1"/>
</dbReference>
<dbReference type="PANTHER" id="PTHR43751">
    <property type="entry name" value="SULFATASE"/>
    <property type="match status" value="1"/>
</dbReference>
<evidence type="ECO:0000313" key="4">
    <source>
        <dbReference type="EMBL" id="MFC3702007.1"/>
    </source>
</evidence>
<evidence type="ECO:0000259" key="2">
    <source>
        <dbReference type="Pfam" id="PF00884"/>
    </source>
</evidence>
<feature type="transmembrane region" description="Helical" evidence="1">
    <location>
        <begin position="117"/>
        <end position="141"/>
    </location>
</feature>
<dbReference type="InterPro" id="IPR000917">
    <property type="entry name" value="Sulfatase_N"/>
</dbReference>
<dbReference type="RefSeq" id="WP_377362961.1">
    <property type="nucleotide sequence ID" value="NZ_JBHRYN010000012.1"/>
</dbReference>
<feature type="domain" description="Inner membrane protein YejM N-terminal" evidence="3">
    <location>
        <begin position="30"/>
        <end position="235"/>
    </location>
</feature>
<dbReference type="PIRSF" id="PIRSF004950">
    <property type="entry name" value="Mmb_sulf_HI0842"/>
    <property type="match status" value="1"/>
</dbReference>
<dbReference type="InterPro" id="IPR024588">
    <property type="entry name" value="YejM_N"/>
</dbReference>
<evidence type="ECO:0000313" key="5">
    <source>
        <dbReference type="Proteomes" id="UP001595710"/>
    </source>
</evidence>
<organism evidence="4 5">
    <name type="scientific">Reinekea marina</name>
    <dbReference type="NCBI Taxonomy" id="1310421"/>
    <lineage>
        <taxon>Bacteria</taxon>
        <taxon>Pseudomonadati</taxon>
        <taxon>Pseudomonadota</taxon>
        <taxon>Gammaproteobacteria</taxon>
        <taxon>Oceanospirillales</taxon>
        <taxon>Saccharospirillaceae</taxon>
        <taxon>Reinekea</taxon>
    </lineage>
</organism>
<dbReference type="Pfam" id="PF00884">
    <property type="entry name" value="Sulfatase"/>
    <property type="match status" value="1"/>
</dbReference>
<feature type="transmembrane region" description="Helical" evidence="1">
    <location>
        <begin position="73"/>
        <end position="97"/>
    </location>
</feature>
<name>A0ABV7WSU7_9GAMM</name>
<feature type="domain" description="Sulfatase N-terminal" evidence="2">
    <location>
        <begin position="241"/>
        <end position="513"/>
    </location>
</feature>
<protein>
    <submittedName>
        <fullName evidence="4">Sulfatase-like hydrolase/transferase</fullName>
    </submittedName>
</protein>
<accession>A0ABV7WSU7</accession>
<keyword evidence="5" id="KW-1185">Reference proteome</keyword>
<feature type="transmembrane region" description="Helical" evidence="1">
    <location>
        <begin position="40"/>
        <end position="66"/>
    </location>
</feature>